<dbReference type="RefSeq" id="WP_098517275.1">
    <property type="nucleotide sequence ID" value="NZ_NUVX01000062.1"/>
</dbReference>
<gene>
    <name evidence="4" type="ORF">COJ15_28385</name>
</gene>
<feature type="domain" description="SbsA Ig-like" evidence="3">
    <location>
        <begin position="54"/>
        <end position="130"/>
    </location>
</feature>
<evidence type="ECO:0000256" key="2">
    <source>
        <dbReference type="SAM" id="MobiDB-lite"/>
    </source>
</evidence>
<evidence type="ECO:0000313" key="5">
    <source>
        <dbReference type="Proteomes" id="UP000224003"/>
    </source>
</evidence>
<dbReference type="Gene3D" id="2.60.40.1220">
    <property type="match status" value="1"/>
</dbReference>
<feature type="compositionally biased region" description="Polar residues" evidence="2">
    <location>
        <begin position="291"/>
        <end position="309"/>
    </location>
</feature>
<dbReference type="Gene3D" id="2.60.40.1080">
    <property type="match status" value="1"/>
</dbReference>
<dbReference type="EMBL" id="NUVX01000062">
    <property type="protein sequence ID" value="PFJ33163.1"/>
    <property type="molecule type" value="Genomic_DNA"/>
</dbReference>
<dbReference type="AlphaFoldDB" id="A0A9X6WIA3"/>
<accession>A0A9X6WIA3</accession>
<feature type="region of interest" description="Disordered" evidence="2">
    <location>
        <begin position="288"/>
        <end position="309"/>
    </location>
</feature>
<evidence type="ECO:0000259" key="3">
    <source>
        <dbReference type="Pfam" id="PF13205"/>
    </source>
</evidence>
<evidence type="ECO:0000256" key="1">
    <source>
        <dbReference type="ARBA" id="ARBA00022729"/>
    </source>
</evidence>
<dbReference type="InterPro" id="IPR014755">
    <property type="entry name" value="Cu-Rt/internalin_Ig-like"/>
</dbReference>
<name>A0A9X6WIA3_BACTU</name>
<dbReference type="InterPro" id="IPR032812">
    <property type="entry name" value="SbsA_Ig"/>
</dbReference>
<comment type="caution">
    <text evidence="4">The sequence shown here is derived from an EMBL/GenBank/DDBJ whole genome shotgun (WGS) entry which is preliminary data.</text>
</comment>
<protein>
    <recommendedName>
        <fullName evidence="3">SbsA Ig-like domain-containing protein</fullName>
    </recommendedName>
</protein>
<sequence length="913" mass="101871">MKRLFWIIITLVIILVGILYKMDVFSDLKGESKSAVTESKDSDSYYSYSLVSDIPTKYKWELKFPKELDTKTVSKSNVYVRDEDKNEVKVKSEVSQDGKTLLISPPEGGYKEGTRYTIYVEEGLQYKDGKRDEQASKMPFVTTRKDNEKIEFKKNLVQLKADAIKSQQGNQIVVDKVAAGKPIKKDTPLVIPTNDQYEPEQAVVVDTIKEEGSTYVITCKEANIKDIVDVIDIYKVLKIDDGTIVPDKTLEGIEVTKTNINGVVKANIEDKKQDFLVQAPFDLSDYLKPPASQTSGVQPNQVNTSGDKPNAQSLGLGKEIVFSNPTLKQSSSPLAESMKSKPEFEWGSVGAEGFDIKSIAKGNAVKINFKNFKVPDKKYDFVMDGEITVDPDLLFDVDYSWGRIKKINVGQKLTTVEDGKLRITPKDGKSKSGKAEFKQHLFDVYFPIFTPINGKLEFYLYASWDYKQMEPVVEIRAEQVEKSGVYVKKNDIDPYFDFDHKEEIMLSASGSFESRAGLGAEVTANLFKASLAGVEANGGVFVDATASVGAQAGGKDYQRTTCLKAEAGAFVNSKANIYIFNLDKSYDIADKKFAAKKIADTCSAELTSIELNTDHLNYNSSTDTLKLDSDEEKALEVLGVYSDKFAIKKDKKNLLKDSKKKKNVKFEVEDSSVVTISADGKIKAGKNPDNGETKVKITYTEDGHNFETSFTVKLPESGLNGKNNLPKTNPEILNYEKTFNELFDGIRQIVFLQNADPAGGGPLPDFSTITDNLSQYATDSYMNSKLKGFYQQSRGWMHGYPIPYRGFADTCTKQGNSVTCKLIELNDEDGSRIYDATMVKQNGKWLIDKVDYKELNGITYKQAARALEQQGYKVNDYLGERKSTLRPAGVDYIFDVVSPDGKKQEFNFPSTSQ</sequence>
<keyword evidence="1" id="KW-0732">Signal</keyword>
<organism evidence="4 5">
    <name type="scientific">Bacillus thuringiensis</name>
    <dbReference type="NCBI Taxonomy" id="1428"/>
    <lineage>
        <taxon>Bacteria</taxon>
        <taxon>Bacillati</taxon>
        <taxon>Bacillota</taxon>
        <taxon>Bacilli</taxon>
        <taxon>Bacillales</taxon>
        <taxon>Bacillaceae</taxon>
        <taxon>Bacillus</taxon>
        <taxon>Bacillus cereus group</taxon>
    </lineage>
</organism>
<dbReference type="Proteomes" id="UP000224003">
    <property type="component" value="Unassembled WGS sequence"/>
</dbReference>
<proteinExistence type="predicted"/>
<evidence type="ECO:0000313" key="4">
    <source>
        <dbReference type="EMBL" id="PFJ33163.1"/>
    </source>
</evidence>
<dbReference type="Pfam" id="PF13205">
    <property type="entry name" value="Big_5"/>
    <property type="match status" value="1"/>
</dbReference>
<reference evidence="4 5" key="1">
    <citation type="submission" date="2017-09" db="EMBL/GenBank/DDBJ databases">
        <title>Large-scale bioinformatics analysis of Bacillus genomes uncovers conserved roles of natural products in bacterial physiology.</title>
        <authorList>
            <consortium name="Agbiome Team Llc"/>
            <person name="Bleich R.M."/>
            <person name="Grubbs K.J."/>
            <person name="Santa Maria K.C."/>
            <person name="Allen S.E."/>
            <person name="Farag S."/>
            <person name="Shank E.A."/>
            <person name="Bowers A."/>
        </authorList>
    </citation>
    <scope>NUCLEOTIDE SEQUENCE [LARGE SCALE GENOMIC DNA]</scope>
    <source>
        <strain evidence="4 5">AFS085496</strain>
    </source>
</reference>